<dbReference type="AlphaFoldDB" id="A0A1J0R5I0"/>
<dbReference type="VEuPathDB" id="TriTrypDB:Tb427_000632800"/>
<comment type="subcellular location">
    <subcellularLocation>
        <location evidence="2">Cell membrane</location>
        <topology evidence="2">Lipid-anchor</topology>
        <topology evidence="2">GPI-anchor</topology>
    </subcellularLocation>
</comment>
<feature type="signal peptide" evidence="9">
    <location>
        <begin position="1"/>
        <end position="28"/>
    </location>
</feature>
<dbReference type="GO" id="GO:0098552">
    <property type="term" value="C:side of membrane"/>
    <property type="evidence" value="ECO:0007669"/>
    <property type="project" value="UniProtKB-KW"/>
</dbReference>
<feature type="domain" description="Trypanosome variant surface glycoprotein C-terminal" evidence="10">
    <location>
        <begin position="426"/>
        <end position="507"/>
    </location>
</feature>
<evidence type="ECO:0000256" key="5">
    <source>
        <dbReference type="ARBA" id="ARBA00023136"/>
    </source>
</evidence>
<dbReference type="Pfam" id="PF10659">
    <property type="entry name" value="Trypan_glycop_C"/>
    <property type="match status" value="1"/>
</dbReference>
<keyword evidence="7" id="KW-0449">Lipoprotein</keyword>
<dbReference type="InterPro" id="IPR019609">
    <property type="entry name" value="Variant_surf_glycoprt_trypan_C"/>
</dbReference>
<feature type="compositionally biased region" description="Basic and acidic residues" evidence="8">
    <location>
        <begin position="420"/>
        <end position="454"/>
    </location>
</feature>
<feature type="compositionally biased region" description="Polar residues" evidence="8">
    <location>
        <begin position="461"/>
        <end position="472"/>
    </location>
</feature>
<evidence type="ECO:0000256" key="2">
    <source>
        <dbReference type="ARBA" id="ARBA00004609"/>
    </source>
</evidence>
<comment type="function">
    <text evidence="1">VSG forms a coat on the surface of the parasite. The trypanosome evades the immune response of the host by expressing a series of antigenically distinct VSGs from an estimated 1000 VSG genes.</text>
</comment>
<evidence type="ECO:0000256" key="4">
    <source>
        <dbReference type="ARBA" id="ARBA00022622"/>
    </source>
</evidence>
<keyword evidence="3" id="KW-1003">Cell membrane</keyword>
<evidence type="ECO:0000256" key="6">
    <source>
        <dbReference type="ARBA" id="ARBA00023180"/>
    </source>
</evidence>
<name>A0A1J0R5I0_9TRYP</name>
<protein>
    <submittedName>
        <fullName evidence="11">Variant surface glycoprotein 1125.215</fullName>
    </submittedName>
</protein>
<feature type="chain" id="PRO_5012520506" evidence="9">
    <location>
        <begin position="29"/>
        <end position="508"/>
    </location>
</feature>
<dbReference type="VEuPathDB" id="TriTrypDB:Tb09.v4.0192"/>
<dbReference type="EMBL" id="KX699103">
    <property type="protein sequence ID" value="APD73059.1"/>
    <property type="molecule type" value="Genomic_DNA"/>
</dbReference>
<evidence type="ECO:0000256" key="3">
    <source>
        <dbReference type="ARBA" id="ARBA00022475"/>
    </source>
</evidence>
<evidence type="ECO:0000256" key="8">
    <source>
        <dbReference type="SAM" id="MobiDB-lite"/>
    </source>
</evidence>
<evidence type="ECO:0000256" key="9">
    <source>
        <dbReference type="SAM" id="SignalP"/>
    </source>
</evidence>
<dbReference type="VEuPathDB" id="TriTrypDB:Tb427_000076100"/>
<keyword evidence="4" id="KW-0336">GPI-anchor</keyword>
<dbReference type="GO" id="GO:0005886">
    <property type="term" value="C:plasma membrane"/>
    <property type="evidence" value="ECO:0007669"/>
    <property type="project" value="UniProtKB-SubCell"/>
</dbReference>
<keyword evidence="6" id="KW-0325">Glycoprotein</keyword>
<reference evidence="11" key="1">
    <citation type="submission" date="2016-08" db="EMBL/GenBank/DDBJ databases">
        <title>VSG repertoire of Trypanosoma brucei EATRO 1125.</title>
        <authorList>
            <person name="Cross G.A."/>
        </authorList>
    </citation>
    <scope>NUCLEOTIDE SEQUENCE</scope>
    <source>
        <strain evidence="11">EATRO 1125</strain>
    </source>
</reference>
<evidence type="ECO:0000256" key="1">
    <source>
        <dbReference type="ARBA" id="ARBA00002523"/>
    </source>
</evidence>
<evidence type="ECO:0000259" key="10">
    <source>
        <dbReference type="Pfam" id="PF10659"/>
    </source>
</evidence>
<evidence type="ECO:0000313" key="11">
    <source>
        <dbReference type="EMBL" id="APD73059.1"/>
    </source>
</evidence>
<dbReference type="SUPFAM" id="SSF58087">
    <property type="entry name" value="Variant surface glycoprotein (N-terminal domain)"/>
    <property type="match status" value="1"/>
</dbReference>
<proteinExistence type="predicted"/>
<feature type="region of interest" description="Disordered" evidence="8">
    <location>
        <begin position="419"/>
        <end position="472"/>
    </location>
</feature>
<accession>A0A1J0R5I0</accession>
<keyword evidence="9" id="KW-0732">Signal</keyword>
<organism evidence="11">
    <name type="scientific">Trypanosoma brucei</name>
    <dbReference type="NCBI Taxonomy" id="5691"/>
    <lineage>
        <taxon>Eukaryota</taxon>
        <taxon>Discoba</taxon>
        <taxon>Euglenozoa</taxon>
        <taxon>Kinetoplastea</taxon>
        <taxon>Metakinetoplastina</taxon>
        <taxon>Trypanosomatida</taxon>
        <taxon>Trypanosomatidae</taxon>
        <taxon>Trypanosoma</taxon>
    </lineage>
</organism>
<evidence type="ECO:0000256" key="7">
    <source>
        <dbReference type="ARBA" id="ARBA00023288"/>
    </source>
</evidence>
<sequence length="508" mass="53765">MWWQTKNSQIAFVTTLFLTVVAIHHTTAANLKVADTINSVCDEAASSISVSTTFLHKIDTATQQAKNLQKSALKWRLAAAADTNKDQAKAKLALALLLRQRAMRTQAAISAASGDLQAAAAVLQARAAALLTAHKLQPKAAPTKVSAANEDASNNFGTTGAKCTIQMTQTVAAGTCTLDKIADQSIGEEETPSPAKASIKATPDAYFIPQKLTVAALAAGTAGTNSNLNNADPATKDCYNGGSGRSDRTHALGADVTYTPTSSHTISAVAIGTAEDSKLNCGAQPDLEARSSGSLAAVKWAVCAGLTTKVDSEPDITAKTGSDLMQQADILPIAEQLLFSKDELGAIPSDQRTQKIKDKTQEVYGKGPNDFKTNYLEALTTKLSYNLGKQNVNEDINTIVKKTEAEVILSHFEGINYNQKQDKSTEKESSDKAPNKEETAKKSDKGDDKKDGDNKAATANCTSHSTQDACTKGQNCKWENNACKDSSILVTKKFALSVVSAAFVALLF</sequence>
<keyword evidence="5" id="KW-0472">Membrane</keyword>